<keyword evidence="3" id="KW-1185">Reference proteome</keyword>
<dbReference type="EMBL" id="KV453932">
    <property type="protein sequence ID" value="ODV73073.1"/>
    <property type="molecule type" value="Genomic_DNA"/>
</dbReference>
<dbReference type="AlphaFoldDB" id="A0A1E4S0Q8"/>
<sequence>MGPGGSPRYIICRRMCLSSLVLFSSQQVPSPPNSIGQFSVDARLFLGQPWTRWTETAPTLTTNVYQILDCTPTGGRLYLDAGEIVQTV</sequence>
<keyword evidence="1" id="KW-0732">Signal</keyword>
<organism evidence="2 3">
    <name type="scientific">Cyberlindnera jadinii (strain ATCC 18201 / CBS 1600 / BCRC 20928 / JCM 3617 / NBRC 0987 / NRRL Y-1542)</name>
    <name type="common">Torula yeast</name>
    <name type="synonym">Candida utilis</name>
    <dbReference type="NCBI Taxonomy" id="983966"/>
    <lineage>
        <taxon>Eukaryota</taxon>
        <taxon>Fungi</taxon>
        <taxon>Dikarya</taxon>
        <taxon>Ascomycota</taxon>
        <taxon>Saccharomycotina</taxon>
        <taxon>Saccharomycetes</taxon>
        <taxon>Phaffomycetales</taxon>
        <taxon>Phaffomycetaceae</taxon>
        <taxon>Cyberlindnera</taxon>
    </lineage>
</organism>
<dbReference type="GeneID" id="30989625"/>
<dbReference type="Proteomes" id="UP000094389">
    <property type="component" value="Unassembled WGS sequence"/>
</dbReference>
<evidence type="ECO:0000313" key="2">
    <source>
        <dbReference type="EMBL" id="ODV73073.1"/>
    </source>
</evidence>
<feature type="signal peptide" evidence="1">
    <location>
        <begin position="1"/>
        <end position="26"/>
    </location>
</feature>
<evidence type="ECO:0000313" key="3">
    <source>
        <dbReference type="Proteomes" id="UP000094389"/>
    </source>
</evidence>
<protein>
    <submittedName>
        <fullName evidence="2">Uncharacterized protein</fullName>
    </submittedName>
</protein>
<evidence type="ECO:0000256" key="1">
    <source>
        <dbReference type="SAM" id="SignalP"/>
    </source>
</evidence>
<gene>
    <name evidence="2" type="ORF">CYBJADRAFT_168135</name>
</gene>
<feature type="chain" id="PRO_5009162573" evidence="1">
    <location>
        <begin position="27"/>
        <end position="88"/>
    </location>
</feature>
<name>A0A1E4S0Q8_CYBJN</name>
<accession>A0A1E4S0Q8</accession>
<proteinExistence type="predicted"/>
<dbReference type="RefSeq" id="XP_020070112.1">
    <property type="nucleotide sequence ID" value="XM_020215229.1"/>
</dbReference>
<reference evidence="2 3" key="1">
    <citation type="journal article" date="2016" name="Proc. Natl. Acad. Sci. U.S.A.">
        <title>Comparative genomics of biotechnologically important yeasts.</title>
        <authorList>
            <person name="Riley R."/>
            <person name="Haridas S."/>
            <person name="Wolfe K.H."/>
            <person name="Lopes M.R."/>
            <person name="Hittinger C.T."/>
            <person name="Goeker M."/>
            <person name="Salamov A.A."/>
            <person name="Wisecaver J.H."/>
            <person name="Long T.M."/>
            <person name="Calvey C.H."/>
            <person name="Aerts A.L."/>
            <person name="Barry K.W."/>
            <person name="Choi C."/>
            <person name="Clum A."/>
            <person name="Coughlan A.Y."/>
            <person name="Deshpande S."/>
            <person name="Douglass A.P."/>
            <person name="Hanson S.J."/>
            <person name="Klenk H.-P."/>
            <person name="LaButti K.M."/>
            <person name="Lapidus A."/>
            <person name="Lindquist E.A."/>
            <person name="Lipzen A.M."/>
            <person name="Meier-Kolthoff J.P."/>
            <person name="Ohm R.A."/>
            <person name="Otillar R.P."/>
            <person name="Pangilinan J.L."/>
            <person name="Peng Y."/>
            <person name="Rokas A."/>
            <person name="Rosa C.A."/>
            <person name="Scheuner C."/>
            <person name="Sibirny A.A."/>
            <person name="Slot J.C."/>
            <person name="Stielow J.B."/>
            <person name="Sun H."/>
            <person name="Kurtzman C.P."/>
            <person name="Blackwell M."/>
            <person name="Grigoriev I.V."/>
            <person name="Jeffries T.W."/>
        </authorList>
    </citation>
    <scope>NUCLEOTIDE SEQUENCE [LARGE SCALE GENOMIC DNA]</scope>
    <source>
        <strain evidence="3">ATCC 18201 / CBS 1600 / BCRC 20928 / JCM 3617 / NBRC 0987 / NRRL Y-1542</strain>
    </source>
</reference>